<keyword evidence="9" id="KW-1185">Reference proteome</keyword>
<dbReference type="InterPro" id="IPR000792">
    <property type="entry name" value="Tscrpt_reg_LuxR_C"/>
</dbReference>
<dbReference type="InterPro" id="IPR039420">
    <property type="entry name" value="WalR-like"/>
</dbReference>
<evidence type="ECO:0000259" key="6">
    <source>
        <dbReference type="PROSITE" id="PS50043"/>
    </source>
</evidence>
<evidence type="ECO:0000256" key="1">
    <source>
        <dbReference type="ARBA" id="ARBA00022553"/>
    </source>
</evidence>
<evidence type="ECO:0000313" key="9">
    <source>
        <dbReference type="Proteomes" id="UP000006443"/>
    </source>
</evidence>
<feature type="domain" description="Response regulatory" evidence="7">
    <location>
        <begin position="3"/>
        <end position="119"/>
    </location>
</feature>
<evidence type="ECO:0000259" key="7">
    <source>
        <dbReference type="PROSITE" id="PS50110"/>
    </source>
</evidence>
<dbReference type="SUPFAM" id="SSF46894">
    <property type="entry name" value="C-terminal effector domain of the bipartite response regulators"/>
    <property type="match status" value="1"/>
</dbReference>
<dbReference type="SMART" id="SM00448">
    <property type="entry name" value="REC"/>
    <property type="match status" value="1"/>
</dbReference>
<proteinExistence type="predicted"/>
<protein>
    <submittedName>
        <fullName evidence="8">Two component transcriptional regulator, LuxR family</fullName>
    </submittedName>
</protein>
<dbReference type="RefSeq" id="WP_008515581.1">
    <property type="nucleotide sequence ID" value="NZ_ACJM01000004.1"/>
</dbReference>
<dbReference type="Gene3D" id="3.40.50.2300">
    <property type="match status" value="1"/>
</dbReference>
<evidence type="ECO:0000256" key="5">
    <source>
        <dbReference type="PROSITE-ProRule" id="PRU00169"/>
    </source>
</evidence>
<reference evidence="8 9" key="1">
    <citation type="submission" date="2009-02" db="EMBL/GenBank/DDBJ databases">
        <title>Sequencing of the draft genome and assembly of Dethiobacter alkaliphilus AHT 1.</title>
        <authorList>
            <consortium name="US DOE Joint Genome Institute (JGI-PGF)"/>
            <person name="Lucas S."/>
            <person name="Copeland A."/>
            <person name="Lapidus A."/>
            <person name="Glavina del Rio T."/>
            <person name="Dalin E."/>
            <person name="Tice H."/>
            <person name="Bruce D."/>
            <person name="Goodwin L."/>
            <person name="Pitluck S."/>
            <person name="Larimer F."/>
            <person name="Land M.L."/>
            <person name="Hauser L."/>
            <person name="Muyzer G."/>
        </authorList>
    </citation>
    <scope>NUCLEOTIDE SEQUENCE [LARGE SCALE GENOMIC DNA]</scope>
    <source>
        <strain evidence="8 9">AHT 1</strain>
    </source>
</reference>
<dbReference type="InterPro" id="IPR058245">
    <property type="entry name" value="NreC/VraR/RcsB-like_REC"/>
</dbReference>
<keyword evidence="3" id="KW-0238">DNA-binding</keyword>
<dbReference type="GO" id="GO:0000160">
    <property type="term" value="P:phosphorelay signal transduction system"/>
    <property type="evidence" value="ECO:0007669"/>
    <property type="project" value="InterPro"/>
</dbReference>
<feature type="domain" description="HTH luxR-type" evidence="6">
    <location>
        <begin position="143"/>
        <end position="208"/>
    </location>
</feature>
<evidence type="ECO:0000313" key="8">
    <source>
        <dbReference type="EMBL" id="EEG78213.1"/>
    </source>
</evidence>
<dbReference type="InterPro" id="IPR011006">
    <property type="entry name" value="CheY-like_superfamily"/>
</dbReference>
<dbReference type="Proteomes" id="UP000006443">
    <property type="component" value="Unassembled WGS sequence"/>
</dbReference>
<feature type="modified residue" description="4-aspartylphosphate" evidence="5">
    <location>
        <position position="54"/>
    </location>
</feature>
<dbReference type="STRING" id="555088.DealDRAFT_1090"/>
<dbReference type="CDD" id="cd06170">
    <property type="entry name" value="LuxR_C_like"/>
    <property type="match status" value="1"/>
</dbReference>
<dbReference type="SMART" id="SM00421">
    <property type="entry name" value="HTH_LUXR"/>
    <property type="match status" value="1"/>
</dbReference>
<dbReference type="OrthoDB" id="9779069at2"/>
<evidence type="ECO:0000256" key="3">
    <source>
        <dbReference type="ARBA" id="ARBA00023125"/>
    </source>
</evidence>
<dbReference type="PANTHER" id="PTHR43214">
    <property type="entry name" value="TWO-COMPONENT RESPONSE REGULATOR"/>
    <property type="match status" value="1"/>
</dbReference>
<dbReference type="CDD" id="cd17535">
    <property type="entry name" value="REC_NarL-like"/>
    <property type="match status" value="1"/>
</dbReference>
<dbReference type="Pfam" id="PF00072">
    <property type="entry name" value="Response_reg"/>
    <property type="match status" value="1"/>
</dbReference>
<dbReference type="AlphaFoldDB" id="C0GF31"/>
<dbReference type="PRINTS" id="PR00038">
    <property type="entry name" value="HTHLUXR"/>
</dbReference>
<dbReference type="EMBL" id="ACJM01000004">
    <property type="protein sequence ID" value="EEG78213.1"/>
    <property type="molecule type" value="Genomic_DNA"/>
</dbReference>
<dbReference type="eggNOG" id="COG2197">
    <property type="taxonomic scope" value="Bacteria"/>
</dbReference>
<evidence type="ECO:0000256" key="4">
    <source>
        <dbReference type="ARBA" id="ARBA00023163"/>
    </source>
</evidence>
<dbReference type="InterPro" id="IPR016032">
    <property type="entry name" value="Sig_transdc_resp-reg_C-effctor"/>
</dbReference>
<evidence type="ECO:0000256" key="2">
    <source>
        <dbReference type="ARBA" id="ARBA00023015"/>
    </source>
</evidence>
<dbReference type="SUPFAM" id="SSF52172">
    <property type="entry name" value="CheY-like"/>
    <property type="match status" value="1"/>
</dbReference>
<keyword evidence="1 5" id="KW-0597">Phosphoprotein</keyword>
<dbReference type="PANTHER" id="PTHR43214:SF43">
    <property type="entry name" value="TWO-COMPONENT RESPONSE REGULATOR"/>
    <property type="match status" value="1"/>
</dbReference>
<dbReference type="PROSITE" id="PS50043">
    <property type="entry name" value="HTH_LUXR_2"/>
    <property type="match status" value="1"/>
</dbReference>
<dbReference type="GO" id="GO:0003677">
    <property type="term" value="F:DNA binding"/>
    <property type="evidence" value="ECO:0007669"/>
    <property type="project" value="UniProtKB-KW"/>
</dbReference>
<keyword evidence="4" id="KW-0804">Transcription</keyword>
<sequence>MVRVMIVDDHAVVRVGLKSLIELHGDFSVIAEAGSGEEAVEVARETVPDVVVMDVRMPGMSGIDACRAIVEAVPDTKVIMLTSYADDEAIYSAILAGASGYVLKQTDNAKLLEAIEQAARNESLLDPHVTGKVLKRMKEIAAATQYEAKLSETEKKILVLIAEGKRNKEIAEELFLAEKTVRNYVSKIFSKLNLANRAAAAAYVSRTKPLIQSMKMSK</sequence>
<dbReference type="Pfam" id="PF00196">
    <property type="entry name" value="GerE"/>
    <property type="match status" value="1"/>
</dbReference>
<organism evidence="8 9">
    <name type="scientific">Dethiobacter alkaliphilus AHT 1</name>
    <dbReference type="NCBI Taxonomy" id="555088"/>
    <lineage>
        <taxon>Bacteria</taxon>
        <taxon>Bacillati</taxon>
        <taxon>Bacillota</taxon>
        <taxon>Dethiobacteria</taxon>
        <taxon>Dethiobacterales</taxon>
        <taxon>Dethiobacteraceae</taxon>
        <taxon>Dethiobacter</taxon>
    </lineage>
</organism>
<dbReference type="PROSITE" id="PS50110">
    <property type="entry name" value="RESPONSE_REGULATORY"/>
    <property type="match status" value="1"/>
</dbReference>
<name>C0GF31_DETAL</name>
<dbReference type="InterPro" id="IPR001789">
    <property type="entry name" value="Sig_transdc_resp-reg_receiver"/>
</dbReference>
<dbReference type="GO" id="GO:0006355">
    <property type="term" value="P:regulation of DNA-templated transcription"/>
    <property type="evidence" value="ECO:0007669"/>
    <property type="project" value="InterPro"/>
</dbReference>
<accession>C0GF31</accession>
<keyword evidence="2" id="KW-0805">Transcription regulation</keyword>
<gene>
    <name evidence="8" type="ORF">DealDRAFT_1090</name>
</gene>
<comment type="caution">
    <text evidence="8">The sequence shown here is derived from an EMBL/GenBank/DDBJ whole genome shotgun (WGS) entry which is preliminary data.</text>
</comment>